<protein>
    <submittedName>
        <fullName evidence="1">Unannotated protein</fullName>
    </submittedName>
</protein>
<organism evidence="1">
    <name type="scientific">freshwater metagenome</name>
    <dbReference type="NCBI Taxonomy" id="449393"/>
    <lineage>
        <taxon>unclassified sequences</taxon>
        <taxon>metagenomes</taxon>
        <taxon>ecological metagenomes</taxon>
    </lineage>
</organism>
<sequence>MIGFVQPGTRRGMLLMTMGSRKITPPRMLRIVPFGDFHIFFRPNSSTRASSGVIVAHFTPTPNSLMAFAESMVTWSSVASRFSIERSKYFRSTSR</sequence>
<dbReference type="AlphaFoldDB" id="A0A6J7ITV5"/>
<accession>A0A6J7ITV5</accession>
<proteinExistence type="predicted"/>
<evidence type="ECO:0000313" key="1">
    <source>
        <dbReference type="EMBL" id="CAB4934319.1"/>
    </source>
</evidence>
<dbReference type="EMBL" id="CAFBND010000018">
    <property type="protein sequence ID" value="CAB4934319.1"/>
    <property type="molecule type" value="Genomic_DNA"/>
</dbReference>
<gene>
    <name evidence="1" type="ORF">UFOPK3752_00634</name>
</gene>
<reference evidence="1" key="1">
    <citation type="submission" date="2020-05" db="EMBL/GenBank/DDBJ databases">
        <authorList>
            <person name="Chiriac C."/>
            <person name="Salcher M."/>
            <person name="Ghai R."/>
            <person name="Kavagutti S V."/>
        </authorList>
    </citation>
    <scope>NUCLEOTIDE SEQUENCE</scope>
</reference>
<name>A0A6J7ITV5_9ZZZZ</name>